<comment type="subcellular location">
    <subcellularLocation>
        <location evidence="1">Cell inner membrane</location>
        <topology evidence="1">Multi-pass membrane protein</topology>
    </subcellularLocation>
    <subcellularLocation>
        <location evidence="9">Cell membrane</location>
        <topology evidence="9">Multi-pass membrane protein</topology>
    </subcellularLocation>
</comment>
<evidence type="ECO:0000256" key="6">
    <source>
        <dbReference type="ARBA" id="ARBA00022989"/>
    </source>
</evidence>
<keyword evidence="14" id="KW-1185">Reference proteome</keyword>
<comment type="similarity">
    <text evidence="2 8">Belongs to the peptidase A24 family.</text>
</comment>
<dbReference type="InterPro" id="IPR010627">
    <property type="entry name" value="Prepilin_pept_A24_N"/>
</dbReference>
<dbReference type="GO" id="GO:0006465">
    <property type="term" value="P:signal peptide processing"/>
    <property type="evidence" value="ECO:0007669"/>
    <property type="project" value="TreeGrafter"/>
</dbReference>
<accession>A0A1G6GHJ9</accession>
<dbReference type="GO" id="GO:0005886">
    <property type="term" value="C:plasma membrane"/>
    <property type="evidence" value="ECO:0007669"/>
    <property type="project" value="UniProtKB-SubCell"/>
</dbReference>
<keyword evidence="7 10" id="KW-0472">Membrane</keyword>
<feature type="transmembrane region" description="Helical" evidence="10">
    <location>
        <begin position="92"/>
        <end position="111"/>
    </location>
</feature>
<gene>
    <name evidence="13" type="ORF">SAMN05421737_10176</name>
</gene>
<keyword evidence="9" id="KW-0645">Protease</keyword>
<evidence type="ECO:0000256" key="1">
    <source>
        <dbReference type="ARBA" id="ARBA00004429"/>
    </source>
</evidence>
<feature type="transmembrane region" description="Helical" evidence="10">
    <location>
        <begin position="144"/>
        <end position="164"/>
    </location>
</feature>
<feature type="transmembrane region" description="Helical" evidence="10">
    <location>
        <begin position="118"/>
        <end position="138"/>
    </location>
</feature>
<dbReference type="Gene3D" id="1.20.120.1220">
    <property type="match status" value="1"/>
</dbReference>
<dbReference type="InterPro" id="IPR000045">
    <property type="entry name" value="Prepilin_IV_endopep_pep"/>
</dbReference>
<evidence type="ECO:0000256" key="2">
    <source>
        <dbReference type="ARBA" id="ARBA00005801"/>
    </source>
</evidence>
<evidence type="ECO:0000313" key="14">
    <source>
        <dbReference type="Proteomes" id="UP000242662"/>
    </source>
</evidence>
<dbReference type="EC" id="3.4.23.43" evidence="9"/>
<evidence type="ECO:0000256" key="8">
    <source>
        <dbReference type="RuleBase" id="RU003793"/>
    </source>
</evidence>
<evidence type="ECO:0000259" key="11">
    <source>
        <dbReference type="Pfam" id="PF01478"/>
    </source>
</evidence>
<dbReference type="PANTHER" id="PTHR30487:SF0">
    <property type="entry name" value="PREPILIN LEADER PEPTIDASE_N-METHYLTRANSFERASE-RELATED"/>
    <property type="match status" value="1"/>
</dbReference>
<keyword evidence="9" id="KW-0511">Multifunctional enzyme</keyword>
<evidence type="ECO:0000256" key="5">
    <source>
        <dbReference type="ARBA" id="ARBA00022692"/>
    </source>
</evidence>
<feature type="transmembrane region" description="Helical" evidence="10">
    <location>
        <begin position="176"/>
        <end position="199"/>
    </location>
</feature>
<sequence>MMFLFAAVLGAVCGSFFHVVGTRVPLSSALWTRSRCDACLRTLRPFELMPLISYAIQLGRCRTCYAKIPRLSPTIEAVTAGLFLLAFWKHGVQLALLWVLLFISLLAIVTVTDLSRMIIPNVILLVFAVPLIGIRLFFIPTFTWIDALLGLCVVVSLLFVVFIYRRDQLGGGDVKLLILLGFVMGVPAILYVIAVASFLGLVYIGGAVLSKRISGRERIPFAPFISMAAVLVYFLFDM</sequence>
<keyword evidence="9 13" id="KW-0808">Transferase</keyword>
<feature type="domain" description="Prepilin type IV endopeptidase peptidase" evidence="11">
    <location>
        <begin position="100"/>
        <end position="204"/>
    </location>
</feature>
<dbReference type="InterPro" id="IPR050882">
    <property type="entry name" value="Prepilin_peptidase/N-MTase"/>
</dbReference>
<name>A0A1G6GHJ9_9BACI</name>
<keyword evidence="4" id="KW-0997">Cell inner membrane</keyword>
<dbReference type="Pfam" id="PF06750">
    <property type="entry name" value="A24_N_bact"/>
    <property type="match status" value="1"/>
</dbReference>
<keyword evidence="9 13" id="KW-0489">Methyltransferase</keyword>
<evidence type="ECO:0000256" key="10">
    <source>
        <dbReference type="SAM" id="Phobius"/>
    </source>
</evidence>
<dbReference type="OrthoDB" id="9789291at2"/>
<dbReference type="GO" id="GO:0032259">
    <property type="term" value="P:methylation"/>
    <property type="evidence" value="ECO:0007669"/>
    <property type="project" value="UniProtKB-KW"/>
</dbReference>
<dbReference type="EMBL" id="FMYM01000001">
    <property type="protein sequence ID" value="SDB81502.1"/>
    <property type="molecule type" value="Genomic_DNA"/>
</dbReference>
<evidence type="ECO:0000256" key="9">
    <source>
        <dbReference type="RuleBase" id="RU003794"/>
    </source>
</evidence>
<keyword evidence="6 10" id="KW-1133">Transmembrane helix</keyword>
<keyword evidence="9" id="KW-0378">Hydrolase</keyword>
<dbReference type="Pfam" id="PF01478">
    <property type="entry name" value="Peptidase_A24"/>
    <property type="match status" value="1"/>
</dbReference>
<reference evidence="14" key="1">
    <citation type="submission" date="2016-09" db="EMBL/GenBank/DDBJ databases">
        <authorList>
            <person name="Varghese N."/>
            <person name="Submissions S."/>
        </authorList>
    </citation>
    <scope>NUCLEOTIDE SEQUENCE [LARGE SCALE GENOMIC DNA]</scope>
    <source>
        <strain evidence="14">25nlg</strain>
    </source>
</reference>
<dbReference type="GO" id="GO:0008168">
    <property type="term" value="F:methyltransferase activity"/>
    <property type="evidence" value="ECO:0007669"/>
    <property type="project" value="UniProtKB-KW"/>
</dbReference>
<dbReference type="RefSeq" id="WP_090774330.1">
    <property type="nucleotide sequence ID" value="NZ_FMYM01000001.1"/>
</dbReference>
<dbReference type="GO" id="GO:0004190">
    <property type="term" value="F:aspartic-type endopeptidase activity"/>
    <property type="evidence" value="ECO:0007669"/>
    <property type="project" value="UniProtKB-EC"/>
</dbReference>
<feature type="domain" description="Prepilin peptidase A24 N-terminal" evidence="12">
    <location>
        <begin position="8"/>
        <end position="89"/>
    </location>
</feature>
<dbReference type="Proteomes" id="UP000242662">
    <property type="component" value="Unassembled WGS sequence"/>
</dbReference>
<comment type="catalytic activity">
    <reaction evidence="9">
        <text>Typically cleaves a -Gly-|-Phe- bond to release an N-terminal, basic peptide of 5-8 residues from type IV prepilin, and then N-methylates the new N-terminal amino group, the methyl donor being S-adenosyl-L-methionine.</text>
        <dbReference type="EC" id="3.4.23.43"/>
    </reaction>
</comment>
<dbReference type="EC" id="2.1.1.-" evidence="9"/>
<evidence type="ECO:0000313" key="13">
    <source>
        <dbReference type="EMBL" id="SDB81502.1"/>
    </source>
</evidence>
<comment type="function">
    <text evidence="9">Plays an essential role in type IV pili and type II pseudopili formation by proteolytically removing the leader sequence from substrate proteins and subsequently monomethylating the alpha-amino group of the newly exposed N-terminal phenylalanine.</text>
</comment>
<proteinExistence type="inferred from homology"/>
<keyword evidence="3" id="KW-1003">Cell membrane</keyword>
<evidence type="ECO:0000256" key="4">
    <source>
        <dbReference type="ARBA" id="ARBA00022519"/>
    </source>
</evidence>
<dbReference type="InterPro" id="IPR014032">
    <property type="entry name" value="Peptidase_A24A_bac"/>
</dbReference>
<evidence type="ECO:0000256" key="3">
    <source>
        <dbReference type="ARBA" id="ARBA00022475"/>
    </source>
</evidence>
<evidence type="ECO:0000259" key="12">
    <source>
        <dbReference type="Pfam" id="PF06750"/>
    </source>
</evidence>
<organism evidence="13 14">
    <name type="scientific">Shouchella lonarensis</name>
    <dbReference type="NCBI Taxonomy" id="1464122"/>
    <lineage>
        <taxon>Bacteria</taxon>
        <taxon>Bacillati</taxon>
        <taxon>Bacillota</taxon>
        <taxon>Bacilli</taxon>
        <taxon>Bacillales</taxon>
        <taxon>Bacillaceae</taxon>
        <taxon>Shouchella</taxon>
    </lineage>
</organism>
<evidence type="ECO:0000256" key="7">
    <source>
        <dbReference type="ARBA" id="ARBA00023136"/>
    </source>
</evidence>
<dbReference type="PANTHER" id="PTHR30487">
    <property type="entry name" value="TYPE 4 PREPILIN-LIKE PROTEINS LEADER PEPTIDE-PROCESSING ENZYME"/>
    <property type="match status" value="1"/>
</dbReference>
<dbReference type="STRING" id="1464122.SAMN05421737_10176"/>
<dbReference type="AlphaFoldDB" id="A0A1G6GHJ9"/>
<feature type="transmembrane region" description="Helical" evidence="10">
    <location>
        <begin position="219"/>
        <end position="236"/>
    </location>
</feature>
<dbReference type="PRINTS" id="PR00864">
    <property type="entry name" value="PREPILNPTASE"/>
</dbReference>
<keyword evidence="5 9" id="KW-0812">Transmembrane</keyword>
<protein>
    <recommendedName>
        <fullName evidence="9">Prepilin leader peptidase/N-methyltransferase</fullName>
        <ecNumber evidence="9">2.1.1.-</ecNumber>
        <ecNumber evidence="9">3.4.23.43</ecNumber>
    </recommendedName>
</protein>